<accession>A0A1A9I0D3</accession>
<dbReference type="InterPro" id="IPR018644">
    <property type="entry name" value="DUF2071"/>
</dbReference>
<dbReference type="AlphaFoldDB" id="A0A1A9I0D3"/>
<reference evidence="1 2" key="1">
    <citation type="submission" date="2016-05" db="EMBL/GenBank/DDBJ databases">
        <title>Niabella ginsenosidivorans BS26 whole genome sequencing.</title>
        <authorList>
            <person name="Im W.T."/>
            <person name="Siddiqi M.Z."/>
        </authorList>
    </citation>
    <scope>NUCLEOTIDE SEQUENCE [LARGE SCALE GENOMIC DNA]</scope>
    <source>
        <strain evidence="1 2">BS26</strain>
    </source>
</reference>
<dbReference type="STRING" id="1176587.A8C56_03635"/>
<gene>
    <name evidence="1" type="ORF">A8C56_03635</name>
</gene>
<dbReference type="OrthoDB" id="5492672at2"/>
<dbReference type="KEGG" id="nia:A8C56_03635"/>
<dbReference type="RefSeq" id="WP_067752172.1">
    <property type="nucleotide sequence ID" value="NZ_CP015772.1"/>
</dbReference>
<evidence type="ECO:0008006" key="3">
    <source>
        <dbReference type="Google" id="ProtNLM"/>
    </source>
</evidence>
<dbReference type="Pfam" id="PF09844">
    <property type="entry name" value="DUF2071"/>
    <property type="match status" value="1"/>
</dbReference>
<dbReference type="EMBL" id="CP015772">
    <property type="protein sequence ID" value="ANH80191.1"/>
    <property type="molecule type" value="Genomic_DNA"/>
</dbReference>
<protein>
    <recommendedName>
        <fullName evidence="3">DUF2071 domain-containing protein</fullName>
    </recommendedName>
</protein>
<keyword evidence="2" id="KW-1185">Reference proteome</keyword>
<evidence type="ECO:0000313" key="1">
    <source>
        <dbReference type="EMBL" id="ANH80191.1"/>
    </source>
</evidence>
<dbReference type="Proteomes" id="UP000077667">
    <property type="component" value="Chromosome"/>
</dbReference>
<evidence type="ECO:0000313" key="2">
    <source>
        <dbReference type="Proteomes" id="UP000077667"/>
    </source>
</evidence>
<name>A0A1A9I0D3_9BACT</name>
<sequence length="242" mass="27127">MKFPVISGIIERRLLINYIADPDVVARFLPVPFQPQLYKGRAVVGICLIRLKKIRPKGLPGFIGISSENGAHRFAVQWEEKGELKEGVYIPRRDTSSKLNSLAGGRIFPGKHYHARFHVKESNGHYHLDFVSADHLSVAVDAVLADEWNQNSVFEDLEAASAFFEKGCISYSPKGKGFEGLQLGIDSWKVKPLKITQLRSDFFENETVFPKGSIKPDHALLMENIAHEWRGISDMAGSPEPK</sequence>
<organism evidence="1 2">
    <name type="scientific">Niabella ginsenosidivorans</name>
    <dbReference type="NCBI Taxonomy" id="1176587"/>
    <lineage>
        <taxon>Bacteria</taxon>
        <taxon>Pseudomonadati</taxon>
        <taxon>Bacteroidota</taxon>
        <taxon>Chitinophagia</taxon>
        <taxon>Chitinophagales</taxon>
        <taxon>Chitinophagaceae</taxon>
        <taxon>Niabella</taxon>
    </lineage>
</organism>
<proteinExistence type="predicted"/>